<accession>A0A550C7Q9</accession>
<feature type="compositionally biased region" description="Polar residues" evidence="1">
    <location>
        <begin position="563"/>
        <end position="576"/>
    </location>
</feature>
<dbReference type="Proteomes" id="UP000320762">
    <property type="component" value="Unassembled WGS sequence"/>
</dbReference>
<protein>
    <recommendedName>
        <fullName evidence="2">Protein kinase domain-containing protein</fullName>
    </recommendedName>
</protein>
<dbReference type="GO" id="GO:0005524">
    <property type="term" value="F:ATP binding"/>
    <property type="evidence" value="ECO:0007669"/>
    <property type="project" value="InterPro"/>
</dbReference>
<reference evidence="3 4" key="1">
    <citation type="journal article" date="2019" name="New Phytol.">
        <title>Comparative genomics reveals unique wood-decay strategies and fruiting body development in the Schizophyllaceae.</title>
        <authorList>
            <person name="Almasi E."/>
            <person name="Sahu N."/>
            <person name="Krizsan K."/>
            <person name="Balint B."/>
            <person name="Kovacs G.M."/>
            <person name="Kiss B."/>
            <person name="Cseklye J."/>
            <person name="Drula E."/>
            <person name="Henrissat B."/>
            <person name="Nagy I."/>
            <person name="Chovatia M."/>
            <person name="Adam C."/>
            <person name="LaButti K."/>
            <person name="Lipzen A."/>
            <person name="Riley R."/>
            <person name="Grigoriev I.V."/>
            <person name="Nagy L.G."/>
        </authorList>
    </citation>
    <scope>NUCLEOTIDE SEQUENCE [LARGE SCALE GENOMIC DNA]</scope>
    <source>
        <strain evidence="3 4">NL-1724</strain>
    </source>
</reference>
<dbReference type="PANTHER" id="PTHR38248:SF2">
    <property type="entry name" value="FUNK1 11"/>
    <property type="match status" value="1"/>
</dbReference>
<dbReference type="AlphaFoldDB" id="A0A550C7Q9"/>
<dbReference type="InterPro" id="IPR011009">
    <property type="entry name" value="Kinase-like_dom_sf"/>
</dbReference>
<dbReference type="InterPro" id="IPR000719">
    <property type="entry name" value="Prot_kinase_dom"/>
</dbReference>
<organism evidence="3 4">
    <name type="scientific">Schizophyllum amplum</name>
    <dbReference type="NCBI Taxonomy" id="97359"/>
    <lineage>
        <taxon>Eukaryota</taxon>
        <taxon>Fungi</taxon>
        <taxon>Dikarya</taxon>
        <taxon>Basidiomycota</taxon>
        <taxon>Agaricomycotina</taxon>
        <taxon>Agaricomycetes</taxon>
        <taxon>Agaricomycetidae</taxon>
        <taxon>Agaricales</taxon>
        <taxon>Schizophyllaceae</taxon>
        <taxon>Schizophyllum</taxon>
    </lineage>
</organism>
<dbReference type="Gene3D" id="1.10.510.10">
    <property type="entry name" value="Transferase(Phosphotransferase) domain 1"/>
    <property type="match status" value="1"/>
</dbReference>
<sequence>MERNSKTSPEIIYALFGNEHFAPACTPNIIVPSVDEVLFDLKKHVWLRYPDPSLPSDGKQRESVMVSFLNDLTRCSWGAYADENLPLPVCARQWTVTDSSRVLSNGDTARVTGVALSDAYLDAVGWADILCDLQMAPKEDHMPDLLERLSAGAVNIFMAQEDRLFHVGVAVAGNDFQIAYFDRAGRVLSGTYDIYAYAVSFARIVMGLTVLDKSYGGKDTSIVLRDGRRFVTVGGADYEIIETLSITRSICGRGTICWRCRRSTDDEDLVIKNIWANARRCPSEGDLLKEARGIAGITDLVCEETVLMPDGRPRSTTWMRDMCVELYARSEQELRRLVIRPYARRLQEFSSKEELLRVFRDAIDAHGDLYERRDLLHCDISDNNVMIHQQAGSALRRGILIDLDCAIKVCSVPDEPNQGFTSKRTGTVPFMACEVLWNYPKRGPWHDLESFLYVLMTVCASYSGPSNTPRKDFDIRTSPMGPWFEGNGNRKWRIMHKFNDTDFIAFLDSVFDPYFDDLKELVCDLRTVIMRTWDPETDELQMASHADVLAIFDRHIRARQAVHSDSPNTQVKTGGSPSIDGDKGLGRPKRKRGGVQPQAPKGAKTRASRARDKAAAASSSEYSDDSERTLVAHGRPAKKAKTVADTESFVVWERSPDTGRLTRCWRRRKAVVLA</sequence>
<dbReference type="Pfam" id="PF17667">
    <property type="entry name" value="Pkinase_fungal"/>
    <property type="match status" value="1"/>
</dbReference>
<dbReference type="PANTHER" id="PTHR38248">
    <property type="entry name" value="FUNK1 6"/>
    <property type="match status" value="1"/>
</dbReference>
<dbReference type="SUPFAM" id="SSF56112">
    <property type="entry name" value="Protein kinase-like (PK-like)"/>
    <property type="match status" value="1"/>
</dbReference>
<name>A0A550C7Q9_9AGAR</name>
<dbReference type="InterPro" id="IPR040976">
    <property type="entry name" value="Pkinase_fungal"/>
</dbReference>
<proteinExistence type="predicted"/>
<keyword evidence="4" id="KW-1185">Reference proteome</keyword>
<evidence type="ECO:0000313" key="4">
    <source>
        <dbReference type="Proteomes" id="UP000320762"/>
    </source>
</evidence>
<dbReference type="OrthoDB" id="5584477at2759"/>
<evidence type="ECO:0000259" key="2">
    <source>
        <dbReference type="SMART" id="SM00220"/>
    </source>
</evidence>
<dbReference type="EMBL" id="VDMD01000020">
    <property type="protein sequence ID" value="TRM60831.1"/>
    <property type="molecule type" value="Genomic_DNA"/>
</dbReference>
<gene>
    <name evidence="3" type="ORF">BD626DRAFT_406954</name>
</gene>
<evidence type="ECO:0000256" key="1">
    <source>
        <dbReference type="SAM" id="MobiDB-lite"/>
    </source>
</evidence>
<dbReference type="GO" id="GO:0004672">
    <property type="term" value="F:protein kinase activity"/>
    <property type="evidence" value="ECO:0007669"/>
    <property type="project" value="InterPro"/>
</dbReference>
<feature type="domain" description="Protein kinase" evidence="2">
    <location>
        <begin position="245"/>
        <end position="552"/>
    </location>
</feature>
<evidence type="ECO:0000313" key="3">
    <source>
        <dbReference type="EMBL" id="TRM60831.1"/>
    </source>
</evidence>
<comment type="caution">
    <text evidence="3">The sequence shown here is derived from an EMBL/GenBank/DDBJ whole genome shotgun (WGS) entry which is preliminary data.</text>
</comment>
<feature type="region of interest" description="Disordered" evidence="1">
    <location>
        <begin position="561"/>
        <end position="637"/>
    </location>
</feature>
<dbReference type="SMART" id="SM00220">
    <property type="entry name" value="S_TKc"/>
    <property type="match status" value="1"/>
</dbReference>